<organism evidence="2 3">
    <name type="scientific">Candidatus Thiodictyon syntrophicum</name>
    <dbReference type="NCBI Taxonomy" id="1166950"/>
    <lineage>
        <taxon>Bacteria</taxon>
        <taxon>Pseudomonadati</taxon>
        <taxon>Pseudomonadota</taxon>
        <taxon>Gammaproteobacteria</taxon>
        <taxon>Chromatiales</taxon>
        <taxon>Chromatiaceae</taxon>
        <taxon>Thiodictyon</taxon>
    </lineage>
</organism>
<dbReference type="Proteomes" id="UP000232638">
    <property type="component" value="Chromosome"/>
</dbReference>
<dbReference type="InterPro" id="IPR012312">
    <property type="entry name" value="Hemerythrin-like"/>
</dbReference>
<dbReference type="OrthoDB" id="8809825at2"/>
<sequence length="147" mass="17390">MQTLGEYRGIHSDLRRMIDDLRELLTMEQLSIRPNARTAYELLCDLGERVDRHLAQEDHDLYPSLLIHEDPRVNSIAWGFIIGEMPMRKIFADYRARWLQNCDINVTDQFLVDTDKVFDLVAHRLDGEEQVLFPKMVEIGMFREARR</sequence>
<keyword evidence="2" id="KW-0328">Glycosyltransferase</keyword>
<evidence type="ECO:0000259" key="1">
    <source>
        <dbReference type="Pfam" id="PF01814"/>
    </source>
</evidence>
<accession>A0A2K8UAJ5</accession>
<dbReference type="GO" id="GO:0016757">
    <property type="term" value="F:glycosyltransferase activity"/>
    <property type="evidence" value="ECO:0007669"/>
    <property type="project" value="UniProtKB-KW"/>
</dbReference>
<keyword evidence="2" id="KW-0808">Transferase</keyword>
<proteinExistence type="predicted"/>
<evidence type="ECO:0000313" key="3">
    <source>
        <dbReference type="Proteomes" id="UP000232638"/>
    </source>
</evidence>
<reference evidence="2 3" key="1">
    <citation type="submission" date="2017-03" db="EMBL/GenBank/DDBJ databases">
        <title>Complete genome sequence of Candidatus 'Thiodictyon syntrophicum' sp. nov. strain Cad16T, a photolithoautotroph purple sulfur bacterium isolated from an alpine meromictic lake.</title>
        <authorList>
            <person name="Luedin S.M."/>
            <person name="Pothier J.F."/>
            <person name="Danza F."/>
            <person name="Storelli N."/>
            <person name="Wittwer M."/>
            <person name="Tonolla M."/>
        </authorList>
    </citation>
    <scope>NUCLEOTIDE SEQUENCE [LARGE SCALE GENOMIC DNA]</scope>
    <source>
        <strain evidence="2 3">Cad16T</strain>
    </source>
</reference>
<dbReference type="RefSeq" id="WP_100920281.1">
    <property type="nucleotide sequence ID" value="NZ_CP020370.1"/>
</dbReference>
<dbReference type="Pfam" id="PF01814">
    <property type="entry name" value="Hemerythrin"/>
    <property type="match status" value="1"/>
</dbReference>
<feature type="domain" description="Hemerythrin-like" evidence="1">
    <location>
        <begin position="8"/>
        <end position="135"/>
    </location>
</feature>
<dbReference type="EMBL" id="CP020370">
    <property type="protein sequence ID" value="AUB82557.1"/>
    <property type="molecule type" value="Genomic_DNA"/>
</dbReference>
<dbReference type="KEGG" id="tsy:THSYN_17475"/>
<gene>
    <name evidence="2" type="ORF">THSYN_17475</name>
</gene>
<protein>
    <submittedName>
        <fullName evidence="2">Hypoxanthine phosphoribosyltransferase</fullName>
    </submittedName>
</protein>
<evidence type="ECO:0000313" key="2">
    <source>
        <dbReference type="EMBL" id="AUB82557.1"/>
    </source>
</evidence>
<dbReference type="AlphaFoldDB" id="A0A2K8UAJ5"/>
<name>A0A2K8UAJ5_9GAMM</name>
<keyword evidence="3" id="KW-1185">Reference proteome</keyword>